<dbReference type="PROSITE" id="PS51670">
    <property type="entry name" value="SHKT"/>
    <property type="match status" value="1"/>
</dbReference>
<feature type="non-terminal residue" evidence="4">
    <location>
        <position position="205"/>
    </location>
</feature>
<comment type="caution">
    <text evidence="1">Lacks conserved residue(s) required for the propagation of feature annotation.</text>
</comment>
<feature type="chain" id="PRO_5043786688" description="ShKT domain-containing protein" evidence="2">
    <location>
        <begin position="20"/>
        <end position="205"/>
    </location>
</feature>
<dbReference type="PANTHER" id="PTHR21724">
    <property type="entry name" value="SHKT DOMAIN-CONTAINING PROTEIN"/>
    <property type="match status" value="1"/>
</dbReference>
<evidence type="ECO:0000256" key="1">
    <source>
        <dbReference type="PROSITE-ProRule" id="PRU01005"/>
    </source>
</evidence>
<dbReference type="InterPro" id="IPR003582">
    <property type="entry name" value="ShKT_dom"/>
</dbReference>
<name>A0AAV5VZ27_9BILA</name>
<dbReference type="Pfam" id="PF01549">
    <property type="entry name" value="ShK"/>
    <property type="match status" value="2"/>
</dbReference>
<organism evidence="4 5">
    <name type="scientific">Pristionchus fissidentatus</name>
    <dbReference type="NCBI Taxonomy" id="1538716"/>
    <lineage>
        <taxon>Eukaryota</taxon>
        <taxon>Metazoa</taxon>
        <taxon>Ecdysozoa</taxon>
        <taxon>Nematoda</taxon>
        <taxon>Chromadorea</taxon>
        <taxon>Rhabditida</taxon>
        <taxon>Rhabditina</taxon>
        <taxon>Diplogasteromorpha</taxon>
        <taxon>Diplogasteroidea</taxon>
        <taxon>Neodiplogasteridae</taxon>
        <taxon>Pristionchus</taxon>
    </lineage>
</organism>
<protein>
    <recommendedName>
        <fullName evidence="3">ShKT domain-containing protein</fullName>
    </recommendedName>
</protein>
<evidence type="ECO:0000259" key="3">
    <source>
        <dbReference type="PROSITE" id="PS51670"/>
    </source>
</evidence>
<dbReference type="AlphaFoldDB" id="A0AAV5VZ27"/>
<proteinExistence type="predicted"/>
<gene>
    <name evidence="4" type="ORF">PFISCL1PPCAC_14785</name>
</gene>
<dbReference type="SMART" id="SM00254">
    <property type="entry name" value="ShKT"/>
    <property type="match status" value="3"/>
</dbReference>
<dbReference type="EMBL" id="BTSY01000004">
    <property type="protein sequence ID" value="GMT23488.1"/>
    <property type="molecule type" value="Genomic_DNA"/>
</dbReference>
<keyword evidence="5" id="KW-1185">Reference proteome</keyword>
<evidence type="ECO:0000256" key="2">
    <source>
        <dbReference type="SAM" id="SignalP"/>
    </source>
</evidence>
<dbReference type="PANTHER" id="PTHR21724:SF108">
    <property type="entry name" value="SHKT DOMAIN-CONTAINING PROTEIN"/>
    <property type="match status" value="1"/>
</dbReference>
<feature type="non-terminal residue" evidence="4">
    <location>
        <position position="1"/>
    </location>
</feature>
<reference evidence="4" key="1">
    <citation type="submission" date="2023-10" db="EMBL/GenBank/DDBJ databases">
        <title>Genome assembly of Pristionchus species.</title>
        <authorList>
            <person name="Yoshida K."/>
            <person name="Sommer R.J."/>
        </authorList>
    </citation>
    <scope>NUCLEOTIDE SEQUENCE</scope>
    <source>
        <strain evidence="4">RS5133</strain>
    </source>
</reference>
<feature type="domain" description="ShKT" evidence="3">
    <location>
        <begin position="168"/>
        <end position="205"/>
    </location>
</feature>
<evidence type="ECO:0000313" key="5">
    <source>
        <dbReference type="Proteomes" id="UP001432322"/>
    </source>
</evidence>
<comment type="caution">
    <text evidence="4">The sequence shown here is derived from an EMBL/GenBank/DDBJ whole genome shotgun (WGS) entry which is preliminary data.</text>
</comment>
<feature type="signal peptide" evidence="2">
    <location>
        <begin position="1"/>
        <end position="19"/>
    </location>
</feature>
<evidence type="ECO:0000313" key="4">
    <source>
        <dbReference type="EMBL" id="GMT23488.1"/>
    </source>
</evidence>
<sequence length="205" mass="22155">QMVLRRIFTISSLLFLSSAFENPCTTNPAGFGKCTNTLEDATCASIFVVKGDGSPSDTCFDSTQANSNAAPLCLKTCQMCCKAPQYDCDDEPIVALGCPGDEADCTQFSDINFDHCKSSCGWCGLDAKPCADYLDTPTCQKMLDNNLCNDEVKPQCEKTCGVCVPKDCEDSSTRCSVWKANGFCNNPFYAGDPVAKYCKNTCNLC</sequence>
<dbReference type="Proteomes" id="UP001432322">
    <property type="component" value="Unassembled WGS sequence"/>
</dbReference>
<keyword evidence="2" id="KW-0732">Signal</keyword>
<dbReference type="Gene3D" id="1.10.10.1940">
    <property type="match status" value="1"/>
</dbReference>
<accession>A0AAV5VZ27</accession>